<dbReference type="Proteomes" id="UP000020681">
    <property type="component" value="Unassembled WGS sequence"/>
</dbReference>
<dbReference type="InterPro" id="IPR004255">
    <property type="entry name" value="O-acyltransferase_WSD1_N"/>
</dbReference>
<feature type="domain" description="O-acyltransferase WSD1-like N-terminal" evidence="1">
    <location>
        <begin position="28"/>
        <end position="76"/>
    </location>
</feature>
<evidence type="ECO:0000259" key="1">
    <source>
        <dbReference type="Pfam" id="PF03007"/>
    </source>
</evidence>
<reference evidence="2 3" key="1">
    <citation type="submission" date="2014-01" db="EMBL/GenBank/DDBJ databases">
        <authorList>
            <person name="Dobos K."/>
            <person name="Lenaerts A."/>
            <person name="Ordway D."/>
            <person name="DeGroote M.A."/>
            <person name="Parker T."/>
            <person name="Sizemore C."/>
            <person name="Tallon L.J."/>
            <person name="Sadzewicz L.K."/>
            <person name="Sengamalay N."/>
            <person name="Fraser C.M."/>
            <person name="Hine E."/>
            <person name="Shefchek K.A."/>
            <person name="Das S.P."/>
            <person name="Tettelin H."/>
        </authorList>
    </citation>
    <scope>NUCLEOTIDE SEQUENCE [LARGE SCALE GENOMIC DNA]</scope>
    <source>
        <strain evidence="2 3">Harvey</strain>
    </source>
</reference>
<evidence type="ECO:0000313" key="2">
    <source>
        <dbReference type="EMBL" id="EUA88507.1"/>
    </source>
</evidence>
<comment type="caution">
    <text evidence="2">The sequence shown here is derived from an EMBL/GenBank/DDBJ whole genome shotgun (WGS) entry which is preliminary data.</text>
</comment>
<evidence type="ECO:0000313" key="3">
    <source>
        <dbReference type="Proteomes" id="UP000020681"/>
    </source>
</evidence>
<accession>A0ABN0QUN6</accession>
<sequence>MIGNVPKVATGLWRKFLFDRKRKSAGLPPHPSARQMQRTPINVNLSAARTFVCDSVPLQHFSAVAKALGVTINDVFSSCAAGALRRLLVDLDYDPDTHPLIGATRSRANGPWVCRVWVTTQPWTTAGCAATSPTRAHGCKPAARRTRR</sequence>
<dbReference type="Pfam" id="PF03007">
    <property type="entry name" value="WS_DGAT_cat"/>
    <property type="match status" value="1"/>
</dbReference>
<proteinExistence type="predicted"/>
<dbReference type="EMBL" id="JAOL01000139">
    <property type="protein sequence ID" value="EUA88507.1"/>
    <property type="molecule type" value="Genomic_DNA"/>
</dbReference>
<protein>
    <submittedName>
        <fullName evidence="2">Wax ester synthase-like Acyl-CoA acyltransferase domain protein</fullName>
    </submittedName>
</protein>
<organism evidence="2 3">
    <name type="scientific">Mycobacterium ulcerans str. Harvey</name>
    <dbReference type="NCBI Taxonomy" id="1299332"/>
    <lineage>
        <taxon>Bacteria</taxon>
        <taxon>Bacillati</taxon>
        <taxon>Actinomycetota</taxon>
        <taxon>Actinomycetes</taxon>
        <taxon>Mycobacteriales</taxon>
        <taxon>Mycobacteriaceae</taxon>
        <taxon>Mycobacterium</taxon>
        <taxon>Mycobacterium ulcerans group</taxon>
    </lineage>
</organism>
<gene>
    <name evidence="2" type="ORF">I551_5005</name>
</gene>
<name>A0ABN0QUN6_MYCUL</name>
<keyword evidence="3" id="KW-1185">Reference proteome</keyword>